<dbReference type="Gene3D" id="3.30.750.24">
    <property type="entry name" value="STAS domain"/>
    <property type="match status" value="1"/>
</dbReference>
<dbReference type="SUPFAM" id="SSF52091">
    <property type="entry name" value="SpoIIaa-like"/>
    <property type="match status" value="1"/>
</dbReference>
<dbReference type="PANTHER" id="PTHR30188:SF3">
    <property type="entry name" value="ABC TRANSPORTER PERMEASE"/>
    <property type="match status" value="1"/>
</dbReference>
<dbReference type="Proteomes" id="UP000321389">
    <property type="component" value="Chromosome"/>
</dbReference>
<feature type="transmembrane region" description="Helical" evidence="1">
    <location>
        <begin position="181"/>
        <end position="200"/>
    </location>
</feature>
<dbReference type="Pfam" id="PF02405">
    <property type="entry name" value="MlaE"/>
    <property type="match status" value="1"/>
</dbReference>
<keyword evidence="1" id="KW-0472">Membrane</keyword>
<evidence type="ECO:0000259" key="2">
    <source>
        <dbReference type="PROSITE" id="PS50801"/>
    </source>
</evidence>
<dbReference type="Pfam" id="PF13466">
    <property type="entry name" value="STAS_2"/>
    <property type="match status" value="1"/>
</dbReference>
<dbReference type="InterPro" id="IPR036513">
    <property type="entry name" value="STAS_dom_sf"/>
</dbReference>
<sequence>MITKAPADATTEDAPVARFDLRREGSRAVLALSGDWLTRTVAPVDADLRLIEADGGVRTVEIDLSGIGRLDTGGAWLIQRLVTAVEARGATVDMNHVPAPIASLLGEVEPATRPDEEAGRQGGGFRLLRPLELLGRAVSEAGQDFLQAMNILGATFHGPQMKVGRGRVLGMAAFVHQIDRVCVSAAPVILLISVIIGAIIAQQAAYQLRYFGAEMLVIDFVSVLVLRELGVLLTAILIAGRSGSAITAEIGAMKMREEVDALKVMGLNPIGVLVFPRLVALMIGMPLLTIASEFASLAGAIVVAWFYSDITPAAFLTRLRGFVDMPTVVIGVIKAPFMGLIIGIIAAVEGMAVKGSTESLGRHVTSAVVKSIFVVIVADGLFAMFYAAVVD</sequence>
<dbReference type="InterPro" id="IPR030802">
    <property type="entry name" value="Permease_MalE"/>
</dbReference>
<evidence type="ECO:0000313" key="3">
    <source>
        <dbReference type="EMBL" id="QDZ01930.1"/>
    </source>
</evidence>
<gene>
    <name evidence="3" type="ORF">FQ775_16960</name>
</gene>
<dbReference type="EMBL" id="CP042301">
    <property type="protein sequence ID" value="QDZ01930.1"/>
    <property type="molecule type" value="Genomic_DNA"/>
</dbReference>
<feature type="transmembrane region" description="Helical" evidence="1">
    <location>
        <begin position="328"/>
        <end position="348"/>
    </location>
</feature>
<keyword evidence="1" id="KW-0812">Transmembrane</keyword>
<evidence type="ECO:0000256" key="1">
    <source>
        <dbReference type="SAM" id="Phobius"/>
    </source>
</evidence>
<dbReference type="OrthoDB" id="9805022at2"/>
<dbReference type="GO" id="GO:0005548">
    <property type="term" value="F:phospholipid transporter activity"/>
    <property type="evidence" value="ECO:0007669"/>
    <property type="project" value="TreeGrafter"/>
</dbReference>
<name>A0A5B8L2T3_9HYPH</name>
<feature type="domain" description="STAS" evidence="2">
    <location>
        <begin position="17"/>
        <end position="105"/>
    </location>
</feature>
<dbReference type="GO" id="GO:0043190">
    <property type="term" value="C:ATP-binding cassette (ABC) transporter complex"/>
    <property type="evidence" value="ECO:0007669"/>
    <property type="project" value="InterPro"/>
</dbReference>
<proteinExistence type="predicted"/>
<keyword evidence="1" id="KW-1133">Transmembrane helix</keyword>
<feature type="transmembrane region" description="Helical" evidence="1">
    <location>
        <begin position="294"/>
        <end position="316"/>
    </location>
</feature>
<accession>A0A5B8L2T3</accession>
<protein>
    <submittedName>
        <fullName evidence="3">STAS domain-containing protein</fullName>
    </submittedName>
</protein>
<dbReference type="InterPro" id="IPR058548">
    <property type="entry name" value="MlaB-like_STAS"/>
</dbReference>
<reference evidence="3" key="1">
    <citation type="submission" date="2020-04" db="EMBL/GenBank/DDBJ databases">
        <title>Nitratireductor sp. nov. isolated from mangrove soil.</title>
        <authorList>
            <person name="Ye Y."/>
        </authorList>
    </citation>
    <scope>NUCLEOTIDE SEQUENCE</scope>
    <source>
        <strain evidence="3">SY7</strain>
    </source>
</reference>
<dbReference type="RefSeq" id="WP_146300571.1">
    <property type="nucleotide sequence ID" value="NZ_CP042301.2"/>
</dbReference>
<feature type="transmembrane region" description="Helical" evidence="1">
    <location>
        <begin position="220"/>
        <end position="240"/>
    </location>
</feature>
<dbReference type="PANTHER" id="PTHR30188">
    <property type="entry name" value="ABC TRANSPORTER PERMEASE PROTEIN-RELATED"/>
    <property type="match status" value="1"/>
</dbReference>
<dbReference type="KEGG" id="niy:FQ775_16960"/>
<evidence type="ECO:0000313" key="4">
    <source>
        <dbReference type="Proteomes" id="UP000321389"/>
    </source>
</evidence>
<feature type="transmembrane region" description="Helical" evidence="1">
    <location>
        <begin position="261"/>
        <end position="288"/>
    </location>
</feature>
<dbReference type="AlphaFoldDB" id="A0A5B8L2T3"/>
<feature type="transmembrane region" description="Helical" evidence="1">
    <location>
        <begin position="368"/>
        <end position="389"/>
    </location>
</feature>
<dbReference type="InterPro" id="IPR002645">
    <property type="entry name" value="STAS_dom"/>
</dbReference>
<organism evidence="3 4">
    <name type="scientific">Nitratireductor mangrovi</name>
    <dbReference type="NCBI Taxonomy" id="2599600"/>
    <lineage>
        <taxon>Bacteria</taxon>
        <taxon>Pseudomonadati</taxon>
        <taxon>Pseudomonadota</taxon>
        <taxon>Alphaproteobacteria</taxon>
        <taxon>Hyphomicrobiales</taxon>
        <taxon>Phyllobacteriaceae</taxon>
        <taxon>Nitratireductor</taxon>
    </lineage>
</organism>
<dbReference type="PROSITE" id="PS50801">
    <property type="entry name" value="STAS"/>
    <property type="match status" value="1"/>
</dbReference>
<keyword evidence="4" id="KW-1185">Reference proteome</keyword>